<evidence type="ECO:0000256" key="5">
    <source>
        <dbReference type="ARBA" id="ARBA00023136"/>
    </source>
</evidence>
<gene>
    <name evidence="6" type="ORF">BB8028_0007g00580</name>
</gene>
<dbReference type="Proteomes" id="UP000237441">
    <property type="component" value="Unassembled WGS sequence"/>
</dbReference>
<dbReference type="InterPro" id="IPR009311">
    <property type="entry name" value="IFI6/IFI27-like"/>
</dbReference>
<comment type="caution">
    <text evidence="6">The sequence shown here is derived from an EMBL/GenBank/DDBJ whole genome shotgun (WGS) entry which is preliminary data.</text>
</comment>
<evidence type="ECO:0000313" key="6">
    <source>
        <dbReference type="EMBL" id="PQK16857.1"/>
    </source>
</evidence>
<protein>
    <recommendedName>
        <fullName evidence="8">Interferon-induced 6-16</fullName>
    </recommendedName>
</protein>
<dbReference type="AlphaFoldDB" id="A0A2S7YL91"/>
<comment type="similarity">
    <text evidence="2">Belongs to the IFI6/IFI27 family.</text>
</comment>
<evidence type="ECO:0008006" key="8">
    <source>
        <dbReference type="Google" id="ProtNLM"/>
    </source>
</evidence>
<proteinExistence type="inferred from homology"/>
<dbReference type="InterPro" id="IPR038213">
    <property type="entry name" value="IFI6/IFI27-like_sf"/>
</dbReference>
<dbReference type="GO" id="GO:0016020">
    <property type="term" value="C:membrane"/>
    <property type="evidence" value="ECO:0007669"/>
    <property type="project" value="UniProtKB-SubCell"/>
</dbReference>
<accession>A0A2S7YL91</accession>
<keyword evidence="5" id="KW-0472">Membrane</keyword>
<name>A0A2S7YL91_BEABA</name>
<evidence type="ECO:0000313" key="7">
    <source>
        <dbReference type="Proteomes" id="UP000237441"/>
    </source>
</evidence>
<keyword evidence="4" id="KW-1133">Transmembrane helix</keyword>
<reference evidence="6 7" key="1">
    <citation type="submission" date="2016-07" db="EMBL/GenBank/DDBJ databases">
        <title>Comparative genomics of the entomopathogenic fungus Beauveria bassiana.</title>
        <authorList>
            <person name="Valero Jimenez C.A."/>
            <person name="Zwaan B.J."/>
            <person name="Van Kan J.A."/>
            <person name="Takken W."/>
            <person name="Debets A.J."/>
            <person name="Schoustra S.E."/>
            <person name="Koenraadt C.J."/>
        </authorList>
    </citation>
    <scope>NUCLEOTIDE SEQUENCE [LARGE SCALE GENOMIC DNA]</scope>
    <source>
        <strain evidence="6 7">ARSEF 8028</strain>
    </source>
</reference>
<evidence type="ECO:0000256" key="1">
    <source>
        <dbReference type="ARBA" id="ARBA00004141"/>
    </source>
</evidence>
<comment type="subcellular location">
    <subcellularLocation>
        <location evidence="1">Membrane</location>
        <topology evidence="1">Multi-pass membrane protein</topology>
    </subcellularLocation>
</comment>
<dbReference type="Pfam" id="PF06140">
    <property type="entry name" value="Ifi-6-16"/>
    <property type="match status" value="1"/>
</dbReference>
<evidence type="ECO:0000256" key="2">
    <source>
        <dbReference type="ARBA" id="ARBA00007262"/>
    </source>
</evidence>
<keyword evidence="3" id="KW-0812">Transmembrane</keyword>
<sequence>MAACSRAGEAIKDGAAAALRGASSYTPAHPVTVGALLVRVGIAAAHGLVAAPILGAAGFTANGVAAGSAAAAVQSGIGNVVGGSVFATLQSAAAGVMAWGP</sequence>
<dbReference type="Gene3D" id="6.10.110.10">
    <property type="match status" value="1"/>
</dbReference>
<evidence type="ECO:0000256" key="3">
    <source>
        <dbReference type="ARBA" id="ARBA00022692"/>
    </source>
</evidence>
<organism evidence="6 7">
    <name type="scientific">Beauveria bassiana</name>
    <name type="common">White muscardine disease fungus</name>
    <name type="synonym">Tritirachium shiotae</name>
    <dbReference type="NCBI Taxonomy" id="176275"/>
    <lineage>
        <taxon>Eukaryota</taxon>
        <taxon>Fungi</taxon>
        <taxon>Dikarya</taxon>
        <taxon>Ascomycota</taxon>
        <taxon>Pezizomycotina</taxon>
        <taxon>Sordariomycetes</taxon>
        <taxon>Hypocreomycetidae</taxon>
        <taxon>Hypocreales</taxon>
        <taxon>Cordycipitaceae</taxon>
        <taxon>Beauveria</taxon>
    </lineage>
</organism>
<dbReference type="EMBL" id="JRHA01000007">
    <property type="protein sequence ID" value="PQK16857.1"/>
    <property type="molecule type" value="Genomic_DNA"/>
</dbReference>
<evidence type="ECO:0000256" key="4">
    <source>
        <dbReference type="ARBA" id="ARBA00022989"/>
    </source>
</evidence>